<protein>
    <submittedName>
        <fullName evidence="2">Uncharacterized protein</fullName>
    </submittedName>
</protein>
<feature type="compositionally biased region" description="Basic and acidic residues" evidence="1">
    <location>
        <begin position="571"/>
        <end position="581"/>
    </location>
</feature>
<comment type="caution">
    <text evidence="2">The sequence shown here is derived from an EMBL/GenBank/DDBJ whole genome shotgun (WGS) entry which is preliminary data.</text>
</comment>
<dbReference type="Proteomes" id="UP000198287">
    <property type="component" value="Unassembled WGS sequence"/>
</dbReference>
<feature type="compositionally biased region" description="Low complexity" evidence="1">
    <location>
        <begin position="215"/>
        <end position="233"/>
    </location>
</feature>
<feature type="region of interest" description="Disordered" evidence="1">
    <location>
        <begin position="458"/>
        <end position="608"/>
    </location>
</feature>
<feature type="compositionally biased region" description="Acidic residues" evidence="1">
    <location>
        <begin position="281"/>
        <end position="306"/>
    </location>
</feature>
<name>A0A226EJT8_FOLCA</name>
<dbReference type="EMBL" id="LNIX01000003">
    <property type="protein sequence ID" value="OXA56836.1"/>
    <property type="molecule type" value="Genomic_DNA"/>
</dbReference>
<feature type="region of interest" description="Disordered" evidence="1">
    <location>
        <begin position="177"/>
        <end position="332"/>
    </location>
</feature>
<feature type="compositionally biased region" description="Low complexity" evidence="1">
    <location>
        <begin position="514"/>
        <end position="565"/>
    </location>
</feature>
<evidence type="ECO:0000313" key="3">
    <source>
        <dbReference type="Proteomes" id="UP000198287"/>
    </source>
</evidence>
<proteinExistence type="predicted"/>
<feature type="compositionally biased region" description="Low complexity" evidence="1">
    <location>
        <begin position="999"/>
        <end position="1025"/>
    </location>
</feature>
<feature type="compositionally biased region" description="Polar residues" evidence="1">
    <location>
        <begin position="315"/>
        <end position="326"/>
    </location>
</feature>
<evidence type="ECO:0000256" key="1">
    <source>
        <dbReference type="SAM" id="MobiDB-lite"/>
    </source>
</evidence>
<feature type="compositionally biased region" description="Low complexity" evidence="1">
    <location>
        <begin position="186"/>
        <end position="195"/>
    </location>
</feature>
<dbReference type="InterPro" id="IPR039715">
    <property type="entry name" value="ZCCHC10"/>
</dbReference>
<keyword evidence="3" id="KW-1185">Reference proteome</keyword>
<gene>
    <name evidence="2" type="ORF">Fcan01_06610</name>
</gene>
<feature type="region of interest" description="Disordered" evidence="1">
    <location>
        <begin position="994"/>
        <end position="1058"/>
    </location>
</feature>
<evidence type="ECO:0000313" key="2">
    <source>
        <dbReference type="EMBL" id="OXA56836.1"/>
    </source>
</evidence>
<accession>A0A226EJT8</accession>
<sequence length="1142" mass="126518">MEQPNIGIGPNTTLTIVRNPIIKQGFAKRSSSVGGPVRFPTPMFLSSSPGGVGGGRIGPPTVIRVATMNANTIPDLASIYLVTISKPENMLRVTLTPGKENEHTPAATKAIMSILEQRGLYVPKMKACIIKTGSKEAYDRLVIGGSPFSWIHPTSKKRTTFLVKYVEGIPKVQVAKNLEQNRQPISSTPSSTSSPKMVAVPTNNSALVPPPRTPTPQFTTKHIPSTQGQQQPRPRGRPPTKKQQIVTAGNAEVSSKTVVAPPRGGRGQTKSKQVEVIQLTSDEDDDDDFEDDYDDDDDDDDSDEDYRESLFIPKSTGNKSPPTTAQAKLADVSGPSNSMALIAEGHVRSNNNISISKSANARRKSVSQVLSATTAAAAAVNSTKVVENTFTTVVRGKVCSLPTKSIVPAGKSLSCHYKIQDLKTFKKTYSKAGLTYQVHPFLGDKFLIVSCQKTIPKNIPSQNKMKTKQPEIPVQRNKRKLSQESMIREPLKKLRSDVRKSSTPEVKSASNRRTSSTPAAVTKTTTTTKSTARPITREISISSSDSSNSSSSGSSSSSSSDSEFAISEDDEKNKVAQDTGRRSTRRAAAISINKNQKPTSSKDKEKDKHVVFKPPPRCFIEAKPCRPLRKSSEGRIYFSLKAKVGPSEHYKNEDLFVNWEKFVRTESCLGTYYKTRLMKKVYTTLVIYHLESEHDKLQVDRSVELASDGTIKVTLMSEDVTSEFMKYVNIDTNTHLSSLLTNLINSNLCPGCPNYSLITVYPEAISRDNIWYSKKCSRVVFHEVEKFTTQPSANHNYFTSDLRCAACKELRNRLDVEKTEIFNLNNKFKKMDAMKLGSKRSRAKQQIVYGKYKPPSVEKIQVRKALSDLFLDFWKDLGFKEEAFPNQTSNLNVDVVTEKDFPEIKEIEEPVPGLPPALPESIPILENIDFDENGQTMLTFSEIPLNPYETGIQNVHFMNSSMTLPQISTDMLDSIMNTSDPDVLVQTLVDIQTPGQTFSGGSQQSSDSQGNNNSTISTTNKSSINYQHNSNPLTDSSIPSHQFPWSSTNLNQGPQSVTHDHALNYQNSQLQFPYDGQQEHHHHDSHLLEDMQIPDFHADTSYSATGMEPHNMINFDDPNLDFNLNDGVESSLMFPTFSLTEL</sequence>
<dbReference type="PANTHER" id="PTHR13491:SF0">
    <property type="entry name" value="ZINC FINGER CCHC DOMAIN-CONTAINING PROTEIN 10"/>
    <property type="match status" value="1"/>
</dbReference>
<reference evidence="2 3" key="1">
    <citation type="submission" date="2015-12" db="EMBL/GenBank/DDBJ databases">
        <title>The genome of Folsomia candida.</title>
        <authorList>
            <person name="Faddeeva A."/>
            <person name="Derks M.F."/>
            <person name="Anvar Y."/>
            <person name="Smit S."/>
            <person name="Van Straalen N."/>
            <person name="Roelofs D."/>
        </authorList>
    </citation>
    <scope>NUCLEOTIDE SEQUENCE [LARGE SCALE GENOMIC DNA]</scope>
    <source>
        <strain evidence="2 3">VU population</strain>
        <tissue evidence="2">Whole body</tissue>
    </source>
</reference>
<dbReference type="PANTHER" id="PTHR13491">
    <property type="entry name" value="ZCCHC10 PROTEIN"/>
    <property type="match status" value="1"/>
</dbReference>
<feature type="compositionally biased region" description="Polar residues" evidence="1">
    <location>
        <begin position="1026"/>
        <end position="1057"/>
    </location>
</feature>
<feature type="compositionally biased region" description="Polar residues" evidence="1">
    <location>
        <begin position="503"/>
        <end position="513"/>
    </location>
</feature>
<dbReference type="AlphaFoldDB" id="A0A226EJT8"/>
<feature type="compositionally biased region" description="Basic and acidic residues" evidence="1">
    <location>
        <begin position="486"/>
        <end position="502"/>
    </location>
</feature>
<organism evidence="2 3">
    <name type="scientific">Folsomia candida</name>
    <name type="common">Springtail</name>
    <dbReference type="NCBI Taxonomy" id="158441"/>
    <lineage>
        <taxon>Eukaryota</taxon>
        <taxon>Metazoa</taxon>
        <taxon>Ecdysozoa</taxon>
        <taxon>Arthropoda</taxon>
        <taxon>Hexapoda</taxon>
        <taxon>Collembola</taxon>
        <taxon>Entomobryomorpha</taxon>
        <taxon>Isotomoidea</taxon>
        <taxon>Isotomidae</taxon>
        <taxon>Proisotominae</taxon>
        <taxon>Folsomia</taxon>
    </lineage>
</organism>